<name>A0A4U5NHK2_STECR</name>
<proteinExistence type="predicted"/>
<gene>
    <name evidence="2" type="ORF">L596_015975</name>
</gene>
<feature type="compositionally biased region" description="Low complexity" evidence="1">
    <location>
        <begin position="53"/>
        <end position="68"/>
    </location>
</feature>
<evidence type="ECO:0000313" key="3">
    <source>
        <dbReference type="Proteomes" id="UP000298663"/>
    </source>
</evidence>
<accession>A0A4U5NHK2</accession>
<feature type="region of interest" description="Disordered" evidence="1">
    <location>
        <begin position="45"/>
        <end position="74"/>
    </location>
</feature>
<keyword evidence="3" id="KW-1185">Reference proteome</keyword>
<evidence type="ECO:0000313" key="2">
    <source>
        <dbReference type="EMBL" id="TKR82220.1"/>
    </source>
</evidence>
<reference evidence="2 3" key="1">
    <citation type="journal article" date="2015" name="Genome Biol.">
        <title>Comparative genomics of Steinernema reveals deeply conserved gene regulatory networks.</title>
        <authorList>
            <person name="Dillman A.R."/>
            <person name="Macchietto M."/>
            <person name="Porter C.F."/>
            <person name="Rogers A."/>
            <person name="Williams B."/>
            <person name="Antoshechkin I."/>
            <person name="Lee M.M."/>
            <person name="Goodwin Z."/>
            <person name="Lu X."/>
            <person name="Lewis E.E."/>
            <person name="Goodrich-Blair H."/>
            <person name="Stock S.P."/>
            <person name="Adams B.J."/>
            <person name="Sternberg P.W."/>
            <person name="Mortazavi A."/>
        </authorList>
    </citation>
    <scope>NUCLEOTIDE SEQUENCE [LARGE SCALE GENOMIC DNA]</scope>
    <source>
        <strain evidence="2 3">ALL</strain>
    </source>
</reference>
<organism evidence="2 3">
    <name type="scientific">Steinernema carpocapsae</name>
    <name type="common">Entomopathogenic nematode</name>
    <dbReference type="NCBI Taxonomy" id="34508"/>
    <lineage>
        <taxon>Eukaryota</taxon>
        <taxon>Metazoa</taxon>
        <taxon>Ecdysozoa</taxon>
        <taxon>Nematoda</taxon>
        <taxon>Chromadorea</taxon>
        <taxon>Rhabditida</taxon>
        <taxon>Tylenchina</taxon>
        <taxon>Panagrolaimomorpha</taxon>
        <taxon>Strongyloidoidea</taxon>
        <taxon>Steinernematidae</taxon>
        <taxon>Steinernema</taxon>
    </lineage>
</organism>
<evidence type="ECO:0000256" key="1">
    <source>
        <dbReference type="SAM" id="MobiDB-lite"/>
    </source>
</evidence>
<dbReference type="Proteomes" id="UP000298663">
    <property type="component" value="Unassembled WGS sequence"/>
</dbReference>
<protein>
    <submittedName>
        <fullName evidence="2">Uncharacterized protein</fullName>
    </submittedName>
</protein>
<comment type="caution">
    <text evidence="2">The sequence shown here is derived from an EMBL/GenBank/DDBJ whole genome shotgun (WGS) entry which is preliminary data.</text>
</comment>
<reference evidence="2 3" key="2">
    <citation type="journal article" date="2019" name="G3 (Bethesda)">
        <title>Hybrid Assembly of the Genome of the Entomopathogenic Nematode Steinernema carpocapsae Identifies the X-Chromosome.</title>
        <authorList>
            <person name="Serra L."/>
            <person name="Macchietto M."/>
            <person name="Macias-Munoz A."/>
            <person name="McGill C.J."/>
            <person name="Rodriguez I.M."/>
            <person name="Rodriguez B."/>
            <person name="Murad R."/>
            <person name="Mortazavi A."/>
        </authorList>
    </citation>
    <scope>NUCLEOTIDE SEQUENCE [LARGE SCALE GENOMIC DNA]</scope>
    <source>
        <strain evidence="2 3">ALL</strain>
    </source>
</reference>
<sequence length="130" mass="14764">MLEEMYIKLKFCRKPRQWRERWSGPHRRSERTDYFYQKRREMHHFDLNSPQNGASPTATSLAGGAAASEQQGTVGTVSPALVDPLQQSPGLPWPHNTLMGVQSPMQVRSSTSFFFSSQNLNISPTSERLP</sequence>
<dbReference type="AlphaFoldDB" id="A0A4U5NHK2"/>
<dbReference type="EMBL" id="AZBU02000004">
    <property type="protein sequence ID" value="TKR82220.1"/>
    <property type="molecule type" value="Genomic_DNA"/>
</dbReference>